<evidence type="ECO:0000259" key="1">
    <source>
        <dbReference type="SMART" id="SM00635"/>
    </source>
</evidence>
<dbReference type="EMBL" id="QSKF01000001">
    <property type="protein sequence ID" value="RHE42223.1"/>
    <property type="molecule type" value="Genomic_DNA"/>
</dbReference>
<feature type="domain" description="BIG2" evidence="1">
    <location>
        <begin position="82"/>
        <end position="158"/>
    </location>
</feature>
<reference evidence="2 3" key="1">
    <citation type="submission" date="2018-08" db="EMBL/GenBank/DDBJ databases">
        <title>A genome reference for cultivated species of the human gut microbiota.</title>
        <authorList>
            <person name="Zou Y."/>
            <person name="Xue W."/>
            <person name="Luo G."/>
        </authorList>
    </citation>
    <scope>NUCLEOTIDE SEQUENCE [LARGE SCALE GENOMIC DNA]</scope>
    <source>
        <strain evidence="2 3">AM28-23</strain>
    </source>
</reference>
<gene>
    <name evidence="2" type="ORF">DW740_01750</name>
</gene>
<organism evidence="2 3">
    <name type="scientific">Blautia obeum</name>
    <dbReference type="NCBI Taxonomy" id="40520"/>
    <lineage>
        <taxon>Bacteria</taxon>
        <taxon>Bacillati</taxon>
        <taxon>Bacillota</taxon>
        <taxon>Clostridia</taxon>
        <taxon>Lachnospirales</taxon>
        <taxon>Lachnospiraceae</taxon>
        <taxon>Blautia</taxon>
    </lineage>
</organism>
<proteinExistence type="predicted"/>
<comment type="caution">
    <text evidence="2">The sequence shown here is derived from an EMBL/GenBank/DDBJ whole genome shotgun (WGS) entry which is preliminary data.</text>
</comment>
<dbReference type="SUPFAM" id="SSF49373">
    <property type="entry name" value="Invasin/intimin cell-adhesion fragments"/>
    <property type="match status" value="2"/>
</dbReference>
<evidence type="ECO:0000313" key="3">
    <source>
        <dbReference type="Proteomes" id="UP000283745"/>
    </source>
</evidence>
<accession>A0A414JCJ6</accession>
<dbReference type="SMART" id="SM00635">
    <property type="entry name" value="BID_2"/>
    <property type="match status" value="2"/>
</dbReference>
<dbReference type="Pfam" id="PF02368">
    <property type="entry name" value="Big_2"/>
    <property type="match status" value="1"/>
</dbReference>
<protein>
    <submittedName>
        <fullName evidence="2">Cell adhesion protein</fullName>
    </submittedName>
</protein>
<dbReference type="Gene3D" id="2.60.40.1080">
    <property type="match status" value="2"/>
</dbReference>
<evidence type="ECO:0000313" key="2">
    <source>
        <dbReference type="EMBL" id="RHE42223.1"/>
    </source>
</evidence>
<dbReference type="AlphaFoldDB" id="A0A414JCJ6"/>
<dbReference type="Proteomes" id="UP000283745">
    <property type="component" value="Unassembled WGS sequence"/>
</dbReference>
<dbReference type="InterPro" id="IPR003343">
    <property type="entry name" value="Big_2"/>
</dbReference>
<name>A0A414JCJ6_9FIRM</name>
<dbReference type="InterPro" id="IPR008964">
    <property type="entry name" value="Invasin/intimin_cell_adhesion"/>
</dbReference>
<sequence length="160" mass="17070">MKVNVSSIVLKTGQSTTKVKVTGLAKGDRIASWTSGNNKIVTVNSSGKIRAGKKTGNAKISVKLQSGLQKQIAVKVQKTPVKTTKIQGIQKKITLRKKKSCTLVPQILPITSVEKITFTSSNKKVATVTSKGKVTAKKKGTAIITVKAGKIKVKCKITVR</sequence>
<feature type="domain" description="BIG2" evidence="1">
    <location>
        <begin position="2"/>
        <end position="74"/>
    </location>
</feature>